<evidence type="ECO:0000256" key="2">
    <source>
        <dbReference type="ARBA" id="ARBA00022857"/>
    </source>
</evidence>
<dbReference type="PRINTS" id="PR00080">
    <property type="entry name" value="SDRFAMILY"/>
</dbReference>
<evidence type="ECO:0000256" key="1">
    <source>
        <dbReference type="ARBA" id="ARBA00006484"/>
    </source>
</evidence>
<accession>A0A0P1BAA0</accession>
<name>A0A0P1BAA0_9BASI</name>
<dbReference type="PRINTS" id="PR00081">
    <property type="entry name" value="GDHRDH"/>
</dbReference>
<keyword evidence="7" id="KW-1185">Reference proteome</keyword>
<organism evidence="6 7">
    <name type="scientific">Ceraceosorus bombacis</name>
    <dbReference type="NCBI Taxonomy" id="401625"/>
    <lineage>
        <taxon>Eukaryota</taxon>
        <taxon>Fungi</taxon>
        <taxon>Dikarya</taxon>
        <taxon>Basidiomycota</taxon>
        <taxon>Ustilaginomycotina</taxon>
        <taxon>Exobasidiomycetes</taxon>
        <taxon>Ceraceosorales</taxon>
        <taxon>Ceraceosoraceae</taxon>
        <taxon>Ceraceosorus</taxon>
    </lineage>
</organism>
<dbReference type="Proteomes" id="UP000054845">
    <property type="component" value="Unassembled WGS sequence"/>
</dbReference>
<dbReference type="PANTHER" id="PTHR43618">
    <property type="entry name" value="7-ALPHA-HYDROXYSTEROID DEHYDROGENASE"/>
    <property type="match status" value="1"/>
</dbReference>
<feature type="region of interest" description="Disordered" evidence="5">
    <location>
        <begin position="234"/>
        <end position="264"/>
    </location>
</feature>
<dbReference type="InterPro" id="IPR002347">
    <property type="entry name" value="SDR_fam"/>
</dbReference>
<dbReference type="Pfam" id="PF00106">
    <property type="entry name" value="adh_short"/>
    <property type="match status" value="1"/>
</dbReference>
<dbReference type="PROSITE" id="PS00061">
    <property type="entry name" value="ADH_SHORT"/>
    <property type="match status" value="1"/>
</dbReference>
<evidence type="ECO:0000313" key="7">
    <source>
        <dbReference type="Proteomes" id="UP000054845"/>
    </source>
</evidence>
<keyword evidence="2" id="KW-0521">NADP</keyword>
<keyword evidence="3" id="KW-0560">Oxidoreductase</keyword>
<dbReference type="InterPro" id="IPR036291">
    <property type="entry name" value="NAD(P)-bd_dom_sf"/>
</dbReference>
<evidence type="ECO:0000256" key="5">
    <source>
        <dbReference type="SAM" id="MobiDB-lite"/>
    </source>
</evidence>
<dbReference type="Gene3D" id="3.40.50.720">
    <property type="entry name" value="NAD(P)-binding Rossmann-like Domain"/>
    <property type="match status" value="1"/>
</dbReference>
<dbReference type="AlphaFoldDB" id="A0A0P1BAA0"/>
<sequence>MSNFAASSIFSLAGAVAVVTGGGTGIGLMAAKGLASQGAKVYITGRRVEVLQNSAKVHGTNLSGGGSIVPLQADVTSKDDLRALAAQIEKADGKVHVLINNAGVEGPVTRLEDKEALSAKDLSEKHLANEEFENWDSTFKLNNSAVFFATFAFLPLLEAGNKSPPSSVGSGAPWSGAVINITSISGLVKLSQYHYAYNASKAAANHLTAMLSHELNFASKLNIRVNALAPGLFPSEMTSGRPSKDGSTDPGDLANHANPAGRTGTAEEMGSAVLFLATNTFTNGQILAVDGGFVAAVPSTR</sequence>
<dbReference type="STRING" id="401625.A0A0P1BAA0"/>
<dbReference type="OrthoDB" id="3819888at2759"/>
<dbReference type="InterPro" id="IPR020904">
    <property type="entry name" value="Sc_DH/Rdtase_CS"/>
</dbReference>
<dbReference type="CDD" id="cd05233">
    <property type="entry name" value="SDR_c"/>
    <property type="match status" value="1"/>
</dbReference>
<proteinExistence type="inferred from homology"/>
<dbReference type="SUPFAM" id="SSF51735">
    <property type="entry name" value="NAD(P)-binding Rossmann-fold domains"/>
    <property type="match status" value="1"/>
</dbReference>
<evidence type="ECO:0000256" key="3">
    <source>
        <dbReference type="ARBA" id="ARBA00023002"/>
    </source>
</evidence>
<dbReference type="EMBL" id="CCYA01000118">
    <property type="protein sequence ID" value="CEH12093.1"/>
    <property type="molecule type" value="Genomic_DNA"/>
</dbReference>
<dbReference type="InterPro" id="IPR052178">
    <property type="entry name" value="Sec_Metab_Biosynth_SDR"/>
</dbReference>
<dbReference type="PANTHER" id="PTHR43618:SF4">
    <property type="entry name" value="SHORT CHAIN DEHYDROGENASE_REDUCTASE FAMILY (AFU_ORTHOLOGUE AFUA_7G04540)"/>
    <property type="match status" value="1"/>
</dbReference>
<dbReference type="GO" id="GO:0016491">
    <property type="term" value="F:oxidoreductase activity"/>
    <property type="evidence" value="ECO:0007669"/>
    <property type="project" value="UniProtKB-KW"/>
</dbReference>
<reference evidence="6 7" key="1">
    <citation type="submission" date="2014-09" db="EMBL/GenBank/DDBJ databases">
        <authorList>
            <person name="Magalhaes I.L.F."/>
            <person name="Oliveira U."/>
            <person name="Santos F.R."/>
            <person name="Vidigal T.H.D.A."/>
            <person name="Brescovit A.D."/>
            <person name="Santos A.J."/>
        </authorList>
    </citation>
    <scope>NUCLEOTIDE SEQUENCE [LARGE SCALE GENOMIC DNA]</scope>
</reference>
<protein>
    <submittedName>
        <fullName evidence="6">Short-chain dehydrogenase</fullName>
    </submittedName>
</protein>
<evidence type="ECO:0000313" key="6">
    <source>
        <dbReference type="EMBL" id="CEH12093.1"/>
    </source>
</evidence>
<comment type="similarity">
    <text evidence="1 4">Belongs to the short-chain dehydrogenases/reductases (SDR) family.</text>
</comment>
<evidence type="ECO:0000256" key="4">
    <source>
        <dbReference type="RuleBase" id="RU000363"/>
    </source>
</evidence>